<comment type="caution">
    <text evidence="1">The sequence shown here is derived from an EMBL/GenBank/DDBJ whole genome shotgun (WGS) entry which is preliminary data.</text>
</comment>
<gene>
    <name evidence="1" type="ORF">H4W34_007156</name>
</gene>
<proteinExistence type="predicted"/>
<organism evidence="1 2">
    <name type="scientific">Actinomadura algeriensis</name>
    <dbReference type="NCBI Taxonomy" id="1679523"/>
    <lineage>
        <taxon>Bacteria</taxon>
        <taxon>Bacillati</taxon>
        <taxon>Actinomycetota</taxon>
        <taxon>Actinomycetes</taxon>
        <taxon>Streptosporangiales</taxon>
        <taxon>Thermomonosporaceae</taxon>
        <taxon>Actinomadura</taxon>
    </lineage>
</organism>
<name>A0ABR9K3A2_9ACTN</name>
<dbReference type="InterPro" id="IPR019587">
    <property type="entry name" value="Polyketide_cyclase/dehydratase"/>
</dbReference>
<sequence>MPQEIEVAATTTAAPEALFRHLAVPEAWGAWGKFPTRARQARKGDTTTYGVGCVKRIWPAKEQTVAYEPYSRFSYIALSGLPVRRYRSDVHLEEPEDGTGTYLRWHATFEPLVPGTGPLLTFFFRLMLKSFVRWLPDHAENCPAACPARDAGDL</sequence>
<dbReference type="Gene3D" id="3.30.530.20">
    <property type="match status" value="1"/>
</dbReference>
<dbReference type="EMBL" id="JADBDZ010000001">
    <property type="protein sequence ID" value="MBE1537323.1"/>
    <property type="molecule type" value="Genomic_DNA"/>
</dbReference>
<evidence type="ECO:0008006" key="3">
    <source>
        <dbReference type="Google" id="ProtNLM"/>
    </source>
</evidence>
<reference evidence="1 2" key="1">
    <citation type="submission" date="2020-10" db="EMBL/GenBank/DDBJ databases">
        <title>Sequencing the genomes of 1000 actinobacteria strains.</title>
        <authorList>
            <person name="Klenk H.-P."/>
        </authorList>
    </citation>
    <scope>NUCLEOTIDE SEQUENCE [LARGE SCALE GENOMIC DNA]</scope>
    <source>
        <strain evidence="1 2">DSM 46744</strain>
    </source>
</reference>
<dbReference type="SUPFAM" id="SSF55961">
    <property type="entry name" value="Bet v1-like"/>
    <property type="match status" value="1"/>
</dbReference>
<accession>A0ABR9K3A2</accession>
<evidence type="ECO:0000313" key="2">
    <source>
        <dbReference type="Proteomes" id="UP000627838"/>
    </source>
</evidence>
<dbReference type="Proteomes" id="UP000627838">
    <property type="component" value="Unassembled WGS sequence"/>
</dbReference>
<dbReference type="Pfam" id="PF10604">
    <property type="entry name" value="Polyketide_cyc2"/>
    <property type="match status" value="1"/>
</dbReference>
<evidence type="ECO:0000313" key="1">
    <source>
        <dbReference type="EMBL" id="MBE1537323.1"/>
    </source>
</evidence>
<keyword evidence="2" id="KW-1185">Reference proteome</keyword>
<protein>
    <recommendedName>
        <fullName evidence="3">SRPBCC family protein</fullName>
    </recommendedName>
</protein>
<dbReference type="InterPro" id="IPR023393">
    <property type="entry name" value="START-like_dom_sf"/>
</dbReference>
<dbReference type="RefSeq" id="WP_192763222.1">
    <property type="nucleotide sequence ID" value="NZ_JADBDZ010000001.1"/>
</dbReference>